<feature type="region of interest" description="Disordered" evidence="1">
    <location>
        <begin position="411"/>
        <end position="607"/>
    </location>
</feature>
<dbReference type="RefSeq" id="XP_020433070.1">
    <property type="nucleotide sequence ID" value="XM_020577050.1"/>
</dbReference>
<name>D3BCG2_HETP5</name>
<dbReference type="STRING" id="670386.D3BCG2"/>
<feature type="region of interest" description="Disordered" evidence="1">
    <location>
        <begin position="637"/>
        <end position="673"/>
    </location>
</feature>
<dbReference type="EMBL" id="ADBJ01000027">
    <property type="protein sequence ID" value="EFA80952.1"/>
    <property type="molecule type" value="Genomic_DNA"/>
</dbReference>
<dbReference type="AlphaFoldDB" id="D3BCG2"/>
<feature type="compositionally biased region" description="Acidic residues" evidence="1">
    <location>
        <begin position="430"/>
        <end position="442"/>
    </location>
</feature>
<evidence type="ECO:0000256" key="1">
    <source>
        <dbReference type="SAM" id="MobiDB-lite"/>
    </source>
</evidence>
<keyword evidence="3" id="KW-1185">Reference proteome</keyword>
<feature type="compositionally biased region" description="Low complexity" evidence="1">
    <location>
        <begin position="533"/>
        <end position="581"/>
    </location>
</feature>
<feature type="compositionally biased region" description="Basic and acidic residues" evidence="1">
    <location>
        <begin position="487"/>
        <end position="507"/>
    </location>
</feature>
<feature type="compositionally biased region" description="Low complexity" evidence="1">
    <location>
        <begin position="649"/>
        <end position="673"/>
    </location>
</feature>
<feature type="region of interest" description="Disordered" evidence="1">
    <location>
        <begin position="351"/>
        <end position="372"/>
    </location>
</feature>
<gene>
    <name evidence="2" type="ORF">PPL_06187</name>
</gene>
<feature type="region of interest" description="Disordered" evidence="1">
    <location>
        <begin position="93"/>
        <end position="139"/>
    </location>
</feature>
<dbReference type="InParanoid" id="D3BCG2"/>
<feature type="region of interest" description="Disordered" evidence="1">
    <location>
        <begin position="186"/>
        <end position="292"/>
    </location>
</feature>
<protein>
    <submittedName>
        <fullName evidence="2">Uncharacterized protein</fullName>
    </submittedName>
</protein>
<proteinExistence type="predicted"/>
<organism evidence="2 3">
    <name type="scientific">Heterostelium pallidum (strain ATCC 26659 / Pp 5 / PN500)</name>
    <name type="common">Cellular slime mold</name>
    <name type="synonym">Polysphondylium pallidum</name>
    <dbReference type="NCBI Taxonomy" id="670386"/>
    <lineage>
        <taxon>Eukaryota</taxon>
        <taxon>Amoebozoa</taxon>
        <taxon>Evosea</taxon>
        <taxon>Eumycetozoa</taxon>
        <taxon>Dictyostelia</taxon>
        <taxon>Acytosteliales</taxon>
        <taxon>Acytosteliaceae</taxon>
        <taxon>Heterostelium</taxon>
    </lineage>
</organism>
<feature type="compositionally biased region" description="Low complexity" evidence="1">
    <location>
        <begin position="246"/>
        <end position="273"/>
    </location>
</feature>
<accession>D3BCG2</accession>
<feature type="compositionally biased region" description="Polar residues" evidence="1">
    <location>
        <begin position="105"/>
        <end position="114"/>
    </location>
</feature>
<reference evidence="2 3" key="1">
    <citation type="journal article" date="2011" name="Genome Res.">
        <title>Phylogeny-wide analysis of social amoeba genomes highlights ancient origins for complex intercellular communication.</title>
        <authorList>
            <person name="Heidel A.J."/>
            <person name="Lawal H.M."/>
            <person name="Felder M."/>
            <person name="Schilde C."/>
            <person name="Helps N.R."/>
            <person name="Tunggal B."/>
            <person name="Rivero F."/>
            <person name="John U."/>
            <person name="Schleicher M."/>
            <person name="Eichinger L."/>
            <person name="Platzer M."/>
            <person name="Noegel A.A."/>
            <person name="Schaap P."/>
            <person name="Gloeckner G."/>
        </authorList>
    </citation>
    <scope>NUCLEOTIDE SEQUENCE [LARGE SCALE GENOMIC DNA]</scope>
    <source>
        <strain evidence="3">ATCC 26659 / Pp 5 / PN500</strain>
    </source>
</reference>
<feature type="compositionally biased region" description="Low complexity" evidence="1">
    <location>
        <begin position="93"/>
        <end position="104"/>
    </location>
</feature>
<dbReference type="GeneID" id="31361670"/>
<feature type="compositionally biased region" description="Basic residues" evidence="1">
    <location>
        <begin position="412"/>
        <end position="422"/>
    </location>
</feature>
<feature type="compositionally biased region" description="Polar residues" evidence="1">
    <location>
        <begin position="637"/>
        <end position="648"/>
    </location>
</feature>
<feature type="compositionally biased region" description="Polar residues" evidence="1">
    <location>
        <begin position="230"/>
        <end position="244"/>
    </location>
</feature>
<dbReference type="Proteomes" id="UP000001396">
    <property type="component" value="Unassembled WGS sequence"/>
</dbReference>
<evidence type="ECO:0000313" key="3">
    <source>
        <dbReference type="Proteomes" id="UP000001396"/>
    </source>
</evidence>
<feature type="compositionally biased region" description="Basic residues" evidence="1">
    <location>
        <begin position="352"/>
        <end position="362"/>
    </location>
</feature>
<feature type="compositionally biased region" description="Basic and acidic residues" evidence="1">
    <location>
        <begin position="443"/>
        <end position="462"/>
    </location>
</feature>
<dbReference type="OMA" id="PHPGKNY"/>
<sequence>MSMLTLQTNSFLLFGSTNNINSNAYINSNNNNNNSSSRSPVVGSSSSSGSNSTILINNAAYPTTPVKLTSSASNITGQYIDYSNKILPTTTTTTTTTATPTTPTSFVQPKTTQPILLPKPDSITSVPPRELPTSSTTTTNYIAKPAPAISTIPTSPTLPTTKPKIIIKESKTPAISTPIITPAITPILPTTTTTTTTTASTTSTVSSPSVPTTPARPTTPTKQSKAPAKQTPTKQIKSTQTVPTLSIVPTQTVSTPTSTTTVVSLPSSPSSPDISDDDDNESTDKMKKTKRRGCARYTDEEVDRLIHLSVEFDSRLDLIMEAEPFNEGKFSKRQLYDKIRALDGRIKEYRKNMRQPPKKRGRNSVDQSNGIDSSKLLENISVKLSPENDKEKDAALQKILLNNPLAGVMVPQRKKRRRRRGQPKYIPSSSDDDEEEEEEDEKEVEKEKVKEKEKEKERGKAGDDDDEDATENSVHSDSDSSSSSSDDELRQKYKRLNERAKAIERAKQIKKTPPKEQQQQAATPNSSSKKQKTSANTNINNNNNTSTPSMNTRSKTLQQHQVQQQQQQQQIQHQQPQQQPPMLHNSQSSTPDSHSHNKQNLHDISPSLSNNIFNSLLKSRNSSNNLSSVPTPYMNTISTSPTSYQSNNSVPIHHSFSSPSSTPNNNNNSFFHQSSVLRPNSTAQSQPPPTTNSFYRLETPKNLLIFLPTHPDERVKATVDQGNITVHITNLQAFNWFKKNRNIEVIKEEASRVVTFAHPGKPYGVPIRVKGIEDVSGIAFVFENTFQELTVSLNDIE</sequence>
<feature type="region of interest" description="Disordered" evidence="1">
    <location>
        <begin position="30"/>
        <end position="50"/>
    </location>
</feature>
<evidence type="ECO:0000313" key="2">
    <source>
        <dbReference type="EMBL" id="EFA80952.1"/>
    </source>
</evidence>
<feature type="compositionally biased region" description="Polar residues" evidence="1">
    <location>
        <begin position="515"/>
        <end position="528"/>
    </location>
</feature>
<feature type="compositionally biased region" description="Low complexity" evidence="1">
    <location>
        <begin position="186"/>
        <end position="221"/>
    </location>
</feature>
<comment type="caution">
    <text evidence="2">The sequence shown here is derived from an EMBL/GenBank/DDBJ whole genome shotgun (WGS) entry which is preliminary data.</text>
</comment>